<dbReference type="SUPFAM" id="SSF48208">
    <property type="entry name" value="Six-hairpin glycosidases"/>
    <property type="match status" value="1"/>
</dbReference>
<organism evidence="2 3">
    <name type="scientific">Brumicola blandensis</name>
    <dbReference type="NCBI Taxonomy" id="3075611"/>
    <lineage>
        <taxon>Bacteria</taxon>
        <taxon>Pseudomonadati</taxon>
        <taxon>Pseudomonadota</taxon>
        <taxon>Gammaproteobacteria</taxon>
        <taxon>Alteromonadales</taxon>
        <taxon>Alteromonadaceae</taxon>
        <taxon>Brumicola</taxon>
    </lineage>
</organism>
<protein>
    <recommendedName>
        <fullName evidence="1">PcRGLX/YetA-like N-terminal RIFT barrel domain-containing protein</fullName>
    </recommendedName>
</protein>
<name>A0AAW8R0B9_9ALTE</name>
<accession>A0AAW8R0B9</accession>
<evidence type="ECO:0000313" key="3">
    <source>
        <dbReference type="Proteomes" id="UP001249020"/>
    </source>
</evidence>
<dbReference type="Pfam" id="PF19501">
    <property type="entry name" value="PcRGLX_1st"/>
    <property type="match status" value="1"/>
</dbReference>
<feature type="domain" description="PcRGLX/YetA-like N-terminal RIFT barrel" evidence="1">
    <location>
        <begin position="5"/>
        <end position="62"/>
    </location>
</feature>
<dbReference type="GO" id="GO:0005975">
    <property type="term" value="P:carbohydrate metabolic process"/>
    <property type="evidence" value="ECO:0007669"/>
    <property type="project" value="InterPro"/>
</dbReference>
<comment type="caution">
    <text evidence="2">The sequence shown here is derived from an EMBL/GenBank/DDBJ whole genome shotgun (WGS) entry which is preliminary data.</text>
</comment>
<proteinExistence type="predicted"/>
<dbReference type="Proteomes" id="UP001249020">
    <property type="component" value="Unassembled WGS sequence"/>
</dbReference>
<evidence type="ECO:0000259" key="1">
    <source>
        <dbReference type="Pfam" id="PF19501"/>
    </source>
</evidence>
<evidence type="ECO:0000313" key="2">
    <source>
        <dbReference type="EMBL" id="MDT0582647.1"/>
    </source>
</evidence>
<dbReference type="InterPro" id="IPR008928">
    <property type="entry name" value="6-hairpin_glycosidase_sf"/>
</dbReference>
<gene>
    <name evidence="2" type="ORF">RM544_08845</name>
</gene>
<reference evidence="2 3" key="1">
    <citation type="submission" date="2023-09" db="EMBL/GenBank/DDBJ databases">
        <authorList>
            <person name="Rey-Velasco X."/>
        </authorList>
    </citation>
    <scope>NUCLEOTIDE SEQUENCE [LARGE SCALE GENOMIC DNA]</scope>
    <source>
        <strain evidence="2 3">W409</strain>
    </source>
</reference>
<dbReference type="EMBL" id="JAVRIE010000003">
    <property type="protein sequence ID" value="MDT0582647.1"/>
    <property type="molecule type" value="Genomic_DNA"/>
</dbReference>
<dbReference type="InterPro" id="IPR048329">
    <property type="entry name" value="PcRGLX_1st"/>
</dbReference>
<sequence>MIHVFNLDNTHASQSSFSFGVPLPQGTFWPEQNLQLVDESGQALVASIHPTALWHDKSIRWCLIESQAPDSVSMIDSPQAPGKDKAQPSIRCFITSTNAKMFRKVDCATKHDKYFELSSKEKKLRVDKHSALHFQECNYRDSSEQAGANSLRSHLLLQTVGYRHNIEALDSSSFTRSANTGEPIYAQLEQAFRIQLANSPKHLQLYLQYQLDYISNALTLRLSLHNPMPIVQEGGQWDLGNQNSVELSQFGLVLECPGAELSVSCIDEANSGTATNNDTEFEPYESWSVLIENSGGDNWQSKNHVNKHGQIKLGERGALLTQSTNGDAEQTRIMRPKFTCALKNQDTSYALSLAQTWEAFPLKVLGESGKITVDFAPSDIASFVELQAGEIKTHTINIQLSGSVNEPSAIALPLMPVPSSDLFCDSNTIPWLRKSVLKSPLAHIVEMGLSGERNFFNKREALDEFGWRNFGDIYADHEAVGHKGDDIFVSHYNNQYDPLFGFLKQWLLTGDTQWKQLADDLFEHIVNIDIYHTTLDKLEYNGGLFWHTDHYVEAETATHRTYSKRQQQGVYEDHAGGGGPGSHHCYTSGLALYHQLSGNMKAKEAVLKLSTWISYFFEGDGTLLGTLLQYRNKAIVRNPLTGQYPLDRGVANYINALIDSYELSSDAQYIEKASNIILHTFSHEDDIAERNFEDIENTWYYIVFMQSVAKYLWICETVYGISHDYAPIKKAFLHYVEYIATSEVPYLQNSERLEYPNDTWTAQDLRKIMVLKVAEPYLVSNKELLEKVADKIRTLTEYVEAKLIESEEKDYTRILALIMQNNMSDKIEPRTDTPKVTVDYQSEPYSLLGFAWRFLKQYSIKREIKHLFIRFPQLKGKKTEAAQA</sequence>
<keyword evidence="3" id="KW-1185">Reference proteome</keyword>
<dbReference type="RefSeq" id="WP_311361429.1">
    <property type="nucleotide sequence ID" value="NZ_JAVRIE010000003.1"/>
</dbReference>
<dbReference type="AlphaFoldDB" id="A0AAW8R0B9"/>